<feature type="transmembrane region" description="Helical" evidence="1">
    <location>
        <begin position="263"/>
        <end position="283"/>
    </location>
</feature>
<feature type="transmembrane region" description="Helical" evidence="1">
    <location>
        <begin position="32"/>
        <end position="51"/>
    </location>
</feature>
<comment type="caution">
    <text evidence="2">The sequence shown here is derived from an EMBL/GenBank/DDBJ whole genome shotgun (WGS) entry which is preliminary data.</text>
</comment>
<reference evidence="2 3" key="1">
    <citation type="journal article" date="2018" name="Int. J. Syst. Evol. Microbiol.">
        <title>Flavobacterium chryseum sp. nov. and Flavobacterium psychroterrae sp. nov., novel environmental bacteria isolated from Antarctica.</title>
        <authorList>
            <person name="Kralova S."/>
            <person name="Svec P."/>
            <person name="Busse H.J."/>
            <person name="Stankova E."/>
            <person name="Vaczi P."/>
            <person name="Sedlacek I."/>
        </authorList>
    </citation>
    <scope>NUCLEOTIDE SEQUENCE [LARGE SCALE GENOMIC DNA]</scope>
    <source>
        <strain evidence="2 3">CCM 8827</strain>
    </source>
</reference>
<keyword evidence="1" id="KW-1133">Transmembrane helix</keyword>
<evidence type="ECO:0008006" key="4">
    <source>
        <dbReference type="Google" id="ProtNLM"/>
    </source>
</evidence>
<evidence type="ECO:0000313" key="2">
    <source>
        <dbReference type="EMBL" id="MBS7230826.1"/>
    </source>
</evidence>
<dbReference type="EMBL" id="JAGYVZ010000005">
    <property type="protein sequence ID" value="MBS7230826.1"/>
    <property type="molecule type" value="Genomic_DNA"/>
</dbReference>
<accession>A0ABS5PAR2</accession>
<dbReference type="Proteomes" id="UP000722625">
    <property type="component" value="Unassembled WGS sequence"/>
</dbReference>
<proteinExistence type="predicted"/>
<evidence type="ECO:0000313" key="3">
    <source>
        <dbReference type="Proteomes" id="UP000722625"/>
    </source>
</evidence>
<feature type="transmembrane region" description="Helical" evidence="1">
    <location>
        <begin position="233"/>
        <end position="251"/>
    </location>
</feature>
<keyword evidence="1" id="KW-0812">Transmembrane</keyword>
<organism evidence="2 3">
    <name type="scientific">Flavobacterium psychroterrae</name>
    <dbReference type="NCBI Taxonomy" id="2133767"/>
    <lineage>
        <taxon>Bacteria</taxon>
        <taxon>Pseudomonadati</taxon>
        <taxon>Bacteroidota</taxon>
        <taxon>Flavobacteriia</taxon>
        <taxon>Flavobacteriales</taxon>
        <taxon>Flavobacteriaceae</taxon>
        <taxon>Flavobacterium</taxon>
    </lineage>
</organism>
<gene>
    <name evidence="2" type="ORF">KHA90_07300</name>
</gene>
<protein>
    <recommendedName>
        <fullName evidence="4">Glycerophosphoryl diester phosphodiesterase membrane domain-containing protein</fullName>
    </recommendedName>
</protein>
<feature type="transmembrane region" description="Helical" evidence="1">
    <location>
        <begin position="138"/>
        <end position="165"/>
    </location>
</feature>
<feature type="transmembrane region" description="Helical" evidence="1">
    <location>
        <begin position="171"/>
        <end position="189"/>
    </location>
</feature>
<dbReference type="RefSeq" id="WP_213296981.1">
    <property type="nucleotide sequence ID" value="NZ_JAGYVZ010000005.1"/>
</dbReference>
<sequence>MFELFKKRELSDYLVDTFTFFKSYGKHFFKTFFLINTGMLLVVGALVYWFLKHNFQSLVRNNLDQTEPGSLLNYFNDNDPALVGFGAISILLILIVSLFNSSYPVLYLKLIAQKNTNNFTTKDILSAFKQNIWKLFKFTIGVIFIIFPVLFITIIILFLLCFVLIGIPLLILAIPTLFTWIHFSFYIYLTEEKSFFQSLNNAYLLLKDNFWTSIGATFLAMVIIQMVQGSITMFIYFAGIFLVIGTALINPNFDDQSFDAASPFLIIGITLIFILILVISTIFNNMLVINQGIIYYSLSADDTISTAEIDLIGNNNE</sequence>
<evidence type="ECO:0000256" key="1">
    <source>
        <dbReference type="SAM" id="Phobius"/>
    </source>
</evidence>
<name>A0ABS5PAR2_9FLAO</name>
<keyword evidence="1" id="KW-0472">Membrane</keyword>
<keyword evidence="3" id="KW-1185">Reference proteome</keyword>
<feature type="transmembrane region" description="Helical" evidence="1">
    <location>
        <begin position="81"/>
        <end position="99"/>
    </location>
</feature>